<evidence type="ECO:0000313" key="6">
    <source>
        <dbReference type="EMBL" id="CCI53510.1"/>
    </source>
</evidence>
<gene>
    <name evidence="6" type="ORF">BN13_40062</name>
</gene>
<dbReference type="AlphaFoldDB" id="A0A077MCC7"/>
<dbReference type="Pfam" id="PF01168">
    <property type="entry name" value="Ala_racemase_N"/>
    <property type="match status" value="1"/>
</dbReference>
<dbReference type="InterPro" id="IPR011078">
    <property type="entry name" value="PyrdxlP_homeostasis"/>
</dbReference>
<dbReference type="PIRSF" id="PIRSF004848">
    <property type="entry name" value="YBL036c_PLPDEIII"/>
    <property type="match status" value="1"/>
</dbReference>
<organism evidence="6 7">
    <name type="scientific">Nostocoides jenkinsii Ben 74</name>
    <dbReference type="NCBI Taxonomy" id="1193518"/>
    <lineage>
        <taxon>Bacteria</taxon>
        <taxon>Bacillati</taxon>
        <taxon>Actinomycetota</taxon>
        <taxon>Actinomycetes</taxon>
        <taxon>Micrococcales</taxon>
        <taxon>Intrasporangiaceae</taxon>
        <taxon>Nostocoides</taxon>
    </lineage>
</organism>
<dbReference type="CDD" id="cd00635">
    <property type="entry name" value="PLPDE_III_YBL036c_like"/>
    <property type="match status" value="1"/>
</dbReference>
<comment type="function">
    <text evidence="2">Pyridoxal 5'-phosphate (PLP)-binding protein, which is involved in PLP homeostasis.</text>
</comment>
<evidence type="ECO:0000256" key="3">
    <source>
        <dbReference type="PIRSR" id="PIRSR004848-1"/>
    </source>
</evidence>
<protein>
    <recommendedName>
        <fullName evidence="2">Pyridoxal phosphate homeostasis protein</fullName>
        <shortName evidence="2">PLP homeostasis protein</shortName>
    </recommendedName>
</protein>
<dbReference type="PANTHER" id="PTHR10146">
    <property type="entry name" value="PROLINE SYNTHETASE CO-TRANSCRIBED BACTERIAL HOMOLOG PROTEIN"/>
    <property type="match status" value="1"/>
</dbReference>
<dbReference type="RefSeq" id="WP_048543862.1">
    <property type="nucleotide sequence ID" value="NZ_HF571038.1"/>
</dbReference>
<dbReference type="OrthoDB" id="9804072at2"/>
<dbReference type="Proteomes" id="UP000035720">
    <property type="component" value="Unassembled WGS sequence"/>
</dbReference>
<comment type="similarity">
    <text evidence="2 4">Belongs to the pyridoxal phosphate-binding protein YggS/PROSC family.</text>
</comment>
<dbReference type="Gene3D" id="3.20.20.10">
    <property type="entry name" value="Alanine racemase"/>
    <property type="match status" value="1"/>
</dbReference>
<evidence type="ECO:0000259" key="5">
    <source>
        <dbReference type="Pfam" id="PF01168"/>
    </source>
</evidence>
<evidence type="ECO:0000256" key="2">
    <source>
        <dbReference type="HAMAP-Rule" id="MF_02087"/>
    </source>
</evidence>
<dbReference type="SUPFAM" id="SSF51419">
    <property type="entry name" value="PLP-binding barrel"/>
    <property type="match status" value="1"/>
</dbReference>
<dbReference type="EMBL" id="CAJC01000150">
    <property type="protein sequence ID" value="CCI53510.1"/>
    <property type="molecule type" value="Genomic_DNA"/>
</dbReference>
<feature type="modified residue" description="N6-(pyridoxal phosphate)lysine" evidence="2 3">
    <location>
        <position position="46"/>
    </location>
</feature>
<dbReference type="GO" id="GO:0030170">
    <property type="term" value="F:pyridoxal phosphate binding"/>
    <property type="evidence" value="ECO:0007669"/>
    <property type="project" value="UniProtKB-UniRule"/>
</dbReference>
<feature type="domain" description="Alanine racemase N-terminal" evidence="5">
    <location>
        <begin position="17"/>
        <end position="231"/>
    </location>
</feature>
<comment type="cofactor">
    <cofactor evidence="3">
        <name>pyridoxal 5'-phosphate</name>
        <dbReference type="ChEBI" id="CHEBI:597326"/>
    </cofactor>
</comment>
<dbReference type="STRING" id="1193518.BN13_40062"/>
<keyword evidence="7" id="KW-1185">Reference proteome</keyword>
<comment type="caution">
    <text evidence="6">The sequence shown here is derived from an EMBL/GenBank/DDBJ whole genome shotgun (WGS) entry which is preliminary data.</text>
</comment>
<sequence length="236" mass="24421">MTQGDAGDPRTRLLADNLAATRDRIRRAATASGRDPESVTLIVVTKTYPADDVRRLVDLGVREFGENRVQEAAAKSDDGAFAGACLHLIGQLQTNKAAQAVRYADAIHTLDRAKLVAPLARASAATDRHPAILIQVSLDGDPARGGAPVADVPALVESALAAGLALRGVMAVPPRGTDPARAFADLARIRERVLTQAPAATMMSAGMSADLEAAVAAGATHLRVGSAILGSRVRVG</sequence>
<evidence type="ECO:0000256" key="4">
    <source>
        <dbReference type="RuleBase" id="RU004514"/>
    </source>
</evidence>
<dbReference type="NCBIfam" id="TIGR00044">
    <property type="entry name" value="YggS family pyridoxal phosphate-dependent enzyme"/>
    <property type="match status" value="1"/>
</dbReference>
<proteinExistence type="inferred from homology"/>
<dbReference type="InterPro" id="IPR001608">
    <property type="entry name" value="Ala_racemase_N"/>
</dbReference>
<dbReference type="HAMAP" id="MF_02087">
    <property type="entry name" value="PLP_homeostasis"/>
    <property type="match status" value="1"/>
</dbReference>
<evidence type="ECO:0000256" key="1">
    <source>
        <dbReference type="ARBA" id="ARBA00022898"/>
    </source>
</evidence>
<dbReference type="PANTHER" id="PTHR10146:SF14">
    <property type="entry name" value="PYRIDOXAL PHOSPHATE HOMEOSTASIS PROTEIN"/>
    <property type="match status" value="1"/>
</dbReference>
<name>A0A077MCC7_9MICO</name>
<evidence type="ECO:0000313" key="7">
    <source>
        <dbReference type="Proteomes" id="UP000035720"/>
    </source>
</evidence>
<reference evidence="6 7" key="1">
    <citation type="journal article" date="2013" name="ISME J.">
        <title>A metabolic model for members of the genus Tetrasphaera involved in enhanced biological phosphorus removal.</title>
        <authorList>
            <person name="Kristiansen R."/>
            <person name="Nguyen H.T.T."/>
            <person name="Saunders A.M."/>
            <person name="Nielsen J.L."/>
            <person name="Wimmer R."/>
            <person name="Le V.Q."/>
            <person name="McIlroy S.J."/>
            <person name="Petrovski S."/>
            <person name="Seviour R.J."/>
            <person name="Calteau A."/>
            <person name="Nielsen K.L."/>
            <person name="Nielsen P.H."/>
        </authorList>
    </citation>
    <scope>NUCLEOTIDE SEQUENCE [LARGE SCALE GENOMIC DNA]</scope>
    <source>
        <strain evidence="6 7">Ben 74</strain>
    </source>
</reference>
<dbReference type="InterPro" id="IPR029066">
    <property type="entry name" value="PLP-binding_barrel"/>
</dbReference>
<accession>A0A077MCC7</accession>
<keyword evidence="1 2" id="KW-0663">Pyridoxal phosphate</keyword>